<sequence length="254" mass="27445">MASPSASTPAPRIRIGCAGWSIPSSHARLFGPEGSHLARYATRFDVVEINSTFYRAHRPQTFERWAATVPPGFRFSVKMPRQITHEARLVGTGAALDAFFAQIAGLGPTLGGVLVQLPPSLALDPSVAARFFGMLRRRYDGPVACEPRHASWFAPAAARLWERHAVTRVAADPPRPAAAADTAGPPAAGWRYRRWHGTPRIYYSRYDDAALRGLAAALQRDADAGHAAWCILDNTAAGHSVDDAARLQAMLADA</sequence>
<comment type="caution">
    <text evidence="1">The sequence shown here is derived from an EMBL/GenBank/DDBJ whole genome shotgun (WGS) entry which is preliminary data.</text>
</comment>
<proteinExistence type="predicted"/>
<accession>A0ABV9NJW7</accession>
<dbReference type="InterPro" id="IPR002763">
    <property type="entry name" value="DUF72"/>
</dbReference>
<evidence type="ECO:0000313" key="1">
    <source>
        <dbReference type="EMBL" id="MFC4727265.1"/>
    </source>
</evidence>
<dbReference type="RefSeq" id="WP_377003287.1">
    <property type="nucleotide sequence ID" value="NZ_JBHSGG010000007.1"/>
</dbReference>
<organism evidence="1 2">
    <name type="scientific">Coralloluteibacterium thermophilum</name>
    <dbReference type="NCBI Taxonomy" id="2707049"/>
    <lineage>
        <taxon>Bacteria</taxon>
        <taxon>Pseudomonadati</taxon>
        <taxon>Pseudomonadota</taxon>
        <taxon>Gammaproteobacteria</taxon>
        <taxon>Lysobacterales</taxon>
        <taxon>Lysobacteraceae</taxon>
        <taxon>Coralloluteibacterium</taxon>
    </lineage>
</organism>
<dbReference type="PANTHER" id="PTHR30348">
    <property type="entry name" value="UNCHARACTERIZED PROTEIN YECE"/>
    <property type="match status" value="1"/>
</dbReference>
<dbReference type="Gene3D" id="3.20.20.410">
    <property type="entry name" value="Protein of unknown function UPF0759"/>
    <property type="match status" value="1"/>
</dbReference>
<dbReference type="PANTHER" id="PTHR30348:SF14">
    <property type="entry name" value="BLR8050 PROTEIN"/>
    <property type="match status" value="1"/>
</dbReference>
<dbReference type="EMBL" id="JBHSGG010000007">
    <property type="protein sequence ID" value="MFC4727265.1"/>
    <property type="molecule type" value="Genomic_DNA"/>
</dbReference>
<protein>
    <submittedName>
        <fullName evidence="1">DUF72 domain-containing protein</fullName>
    </submittedName>
</protein>
<dbReference type="InterPro" id="IPR036520">
    <property type="entry name" value="UPF0759_sf"/>
</dbReference>
<dbReference type="SUPFAM" id="SSF117396">
    <property type="entry name" value="TM1631-like"/>
    <property type="match status" value="1"/>
</dbReference>
<keyword evidence="2" id="KW-1185">Reference proteome</keyword>
<gene>
    <name evidence="1" type="ORF">ACFO3Q_03665</name>
</gene>
<dbReference type="Proteomes" id="UP001595892">
    <property type="component" value="Unassembled WGS sequence"/>
</dbReference>
<name>A0ABV9NJW7_9GAMM</name>
<evidence type="ECO:0000313" key="2">
    <source>
        <dbReference type="Proteomes" id="UP001595892"/>
    </source>
</evidence>
<reference evidence="2" key="1">
    <citation type="journal article" date="2019" name="Int. J. Syst. Evol. Microbiol.">
        <title>The Global Catalogue of Microorganisms (GCM) 10K type strain sequencing project: providing services to taxonomists for standard genome sequencing and annotation.</title>
        <authorList>
            <consortium name="The Broad Institute Genomics Platform"/>
            <consortium name="The Broad Institute Genome Sequencing Center for Infectious Disease"/>
            <person name="Wu L."/>
            <person name="Ma J."/>
        </authorList>
    </citation>
    <scope>NUCLEOTIDE SEQUENCE [LARGE SCALE GENOMIC DNA]</scope>
    <source>
        <strain evidence="2">CGMCC 1.13574</strain>
    </source>
</reference>
<dbReference type="Pfam" id="PF01904">
    <property type="entry name" value="DUF72"/>
    <property type="match status" value="1"/>
</dbReference>